<keyword evidence="12" id="KW-1185">Reference proteome</keyword>
<gene>
    <name evidence="11" type="ORF">TEOVI_000187200</name>
</gene>
<feature type="domain" description="Trypanosome variant surface glycoprotein C-terminal" evidence="10">
    <location>
        <begin position="104"/>
        <end position="201"/>
    </location>
</feature>
<protein>
    <submittedName>
        <fullName evidence="11">Trypanosome variant surface glycoprotein C-terminal domain containing protein, putative</fullName>
    </submittedName>
</protein>
<keyword evidence="3" id="KW-1003">Cell membrane</keyword>
<comment type="function">
    <text evidence="1">VSG forms a coat on the surface of the parasite. The trypanosome evades the immune response of the host by expressing a series of antigenically distinct VSGs from an estimated 1000 VSG genes.</text>
</comment>
<dbReference type="RefSeq" id="XP_067081137.1">
    <property type="nucleotide sequence ID" value="XM_067225036.1"/>
</dbReference>
<reference evidence="11" key="1">
    <citation type="submission" date="2016-09" db="EMBL/GenBank/DDBJ databases">
        <authorList>
            <person name="Hebert L."/>
            <person name="Moumen B."/>
        </authorList>
    </citation>
    <scope>NUCLEOTIDE SEQUENCE [LARGE SCALE GENOMIC DNA]</scope>
    <source>
        <strain evidence="11">OVI</strain>
    </source>
</reference>
<dbReference type="InterPro" id="IPR019609">
    <property type="entry name" value="Variant_surf_glycoprt_trypan_C"/>
</dbReference>
<evidence type="ECO:0000256" key="3">
    <source>
        <dbReference type="ARBA" id="ARBA00022475"/>
    </source>
</evidence>
<keyword evidence="4" id="KW-0336">GPI-anchor</keyword>
<evidence type="ECO:0000313" key="11">
    <source>
        <dbReference type="EMBL" id="SCU70299.1"/>
    </source>
</evidence>
<keyword evidence="8" id="KW-0325">Glycoprotein</keyword>
<evidence type="ECO:0000313" key="12">
    <source>
        <dbReference type="Proteomes" id="UP000195570"/>
    </source>
</evidence>
<dbReference type="Gene3D" id="3.30.1680.40">
    <property type="match status" value="1"/>
</dbReference>
<evidence type="ECO:0000256" key="8">
    <source>
        <dbReference type="ARBA" id="ARBA00023180"/>
    </source>
</evidence>
<dbReference type="Pfam" id="PF10659">
    <property type="entry name" value="Trypan_glycop_C"/>
    <property type="match status" value="1"/>
</dbReference>
<evidence type="ECO:0000259" key="10">
    <source>
        <dbReference type="Pfam" id="PF10659"/>
    </source>
</evidence>
<keyword evidence="5" id="KW-0732">Signal</keyword>
<dbReference type="GO" id="GO:0098552">
    <property type="term" value="C:side of membrane"/>
    <property type="evidence" value="ECO:0007669"/>
    <property type="project" value="UniProtKB-KW"/>
</dbReference>
<dbReference type="GeneID" id="92375812"/>
<keyword evidence="6" id="KW-0472">Membrane</keyword>
<dbReference type="VEuPathDB" id="TriTrypDB:TEOVI_000187200"/>
<name>A0A1G4IDM0_TRYEQ</name>
<evidence type="ECO:0000256" key="1">
    <source>
        <dbReference type="ARBA" id="ARBA00002523"/>
    </source>
</evidence>
<evidence type="ECO:0000256" key="4">
    <source>
        <dbReference type="ARBA" id="ARBA00022622"/>
    </source>
</evidence>
<dbReference type="AlphaFoldDB" id="A0A1G4IDM0"/>
<dbReference type="GO" id="GO:0005886">
    <property type="term" value="C:plasma membrane"/>
    <property type="evidence" value="ECO:0007669"/>
    <property type="project" value="UniProtKB-SubCell"/>
</dbReference>
<dbReference type="FunFam" id="3.30.1680.40:FF:000001">
    <property type="entry name" value="Variant surface glycoprotein (VSG, atypical), putative"/>
    <property type="match status" value="1"/>
</dbReference>
<proteinExistence type="predicted"/>
<evidence type="ECO:0000256" key="9">
    <source>
        <dbReference type="ARBA" id="ARBA00023288"/>
    </source>
</evidence>
<comment type="caution">
    <text evidence="11">The sequence shown here is derived from an EMBL/GenBank/DDBJ whole genome shotgun (WGS) entry which is preliminary data.</text>
</comment>
<keyword evidence="9" id="KW-0449">Lipoprotein</keyword>
<organism evidence="11 12">
    <name type="scientific">Trypanosoma equiperdum</name>
    <dbReference type="NCBI Taxonomy" id="5694"/>
    <lineage>
        <taxon>Eukaryota</taxon>
        <taxon>Discoba</taxon>
        <taxon>Euglenozoa</taxon>
        <taxon>Kinetoplastea</taxon>
        <taxon>Metakinetoplastina</taxon>
        <taxon>Trypanosomatida</taxon>
        <taxon>Trypanosomatidae</taxon>
        <taxon>Trypanosoma</taxon>
    </lineage>
</organism>
<evidence type="ECO:0000256" key="5">
    <source>
        <dbReference type="ARBA" id="ARBA00022729"/>
    </source>
</evidence>
<dbReference type="EMBL" id="CZPT02001408">
    <property type="protein sequence ID" value="SCU70299.1"/>
    <property type="molecule type" value="Genomic_DNA"/>
</dbReference>
<evidence type="ECO:0000256" key="6">
    <source>
        <dbReference type="ARBA" id="ARBA00023136"/>
    </source>
</evidence>
<evidence type="ECO:0000256" key="7">
    <source>
        <dbReference type="ARBA" id="ARBA00023157"/>
    </source>
</evidence>
<comment type="subcellular location">
    <subcellularLocation>
        <location evidence="2">Cell membrane</location>
        <topology evidence="2">Lipid-anchor</topology>
        <topology evidence="2">GPI-anchor</topology>
    </subcellularLocation>
</comment>
<keyword evidence="7" id="KW-1015">Disulfide bond</keyword>
<dbReference type="Proteomes" id="UP000195570">
    <property type="component" value="Unassembled WGS sequence"/>
</dbReference>
<sequence length="205" mass="23112">MQKNIAAVDEHERKAEVILKKIAEPEQGRGDKLAKTAETADAVKIGPEGQSKTKLKLITGVTDLQLTLSFYLSGQKAMIRSQTKEIERLKAVNNTQIQKHEELCKIGENQDKCDKEKQCSYEDSKETRKKCTYNLSKATENSVFVAQTQTAADNTTTDKCKEKPEKDCKSPDCKWEGTECKDFSILVSKQFALMVSAFVSLREFY</sequence>
<accession>A0A1G4IDM0</accession>
<evidence type="ECO:0000256" key="2">
    <source>
        <dbReference type="ARBA" id="ARBA00004609"/>
    </source>
</evidence>
<dbReference type="Gene3D" id="3.30.1680.30">
    <property type="match status" value="1"/>
</dbReference>